<sequence>MIESHDMDVHALCTAFVNQGNKDYHCEVTSVFLNGHDINIVYKFPCTMGWKCSEWPTNMLELMAWAWNNPKALCRNGD</sequence>
<organism evidence="1 2">
    <name type="scientific">Pseudomonas phage Zuri</name>
    <dbReference type="NCBI Taxonomy" id="2604899"/>
    <lineage>
        <taxon>Viruses</taxon>
        <taxon>Duplodnaviria</taxon>
        <taxon>Heunggongvirae</taxon>
        <taxon>Uroviricota</taxon>
        <taxon>Caudoviricetes</taxon>
        <taxon>Schitoviridae</taxon>
        <taxon>Zurivirus</taxon>
        <taxon>Zurivirus zuri</taxon>
    </lineage>
</organism>
<name>A0A5C1K6S6_9CAUD</name>
<dbReference type="EMBL" id="MK863032">
    <property type="protein sequence ID" value="QEM41104.1"/>
    <property type="molecule type" value="Genomic_DNA"/>
</dbReference>
<reference evidence="1" key="1">
    <citation type="submission" date="2019-04" db="EMBL/GenBank/DDBJ databases">
        <authorList>
            <person name="Assadpour T."/>
            <person name="Ahmed J."/>
            <person name="Anderson S."/>
            <person name="Espinosa K."/>
            <person name="Gadsden T."/>
            <person name="Graham A."/>
            <person name="Hajjar W."/>
            <person name="Howard T."/>
            <person name="Lacafta O."/>
            <person name="Matney K."/>
            <person name="Matsen K."/>
            <person name="Osu J."/>
            <person name="Rupe E."/>
            <person name="Sang H."/>
            <person name="Wadi S."/>
            <person name="McNeal J."/>
            <person name="Temple L."/>
        </authorList>
    </citation>
    <scope>NUCLEOTIDE SEQUENCE [LARGE SCALE GENOMIC DNA]</scope>
</reference>
<protein>
    <submittedName>
        <fullName evidence="1">Uncharacterized protein</fullName>
    </submittedName>
</protein>
<proteinExistence type="predicted"/>
<keyword evidence="2" id="KW-1185">Reference proteome</keyword>
<dbReference type="Proteomes" id="UP000322075">
    <property type="component" value="Segment"/>
</dbReference>
<evidence type="ECO:0000313" key="1">
    <source>
        <dbReference type="EMBL" id="QEM41104.1"/>
    </source>
</evidence>
<accession>A0A5C1K6S6</accession>
<gene>
    <name evidence="1" type="ORF">Zuri_7</name>
</gene>
<evidence type="ECO:0000313" key="2">
    <source>
        <dbReference type="Proteomes" id="UP000322075"/>
    </source>
</evidence>